<evidence type="ECO:0000313" key="2">
    <source>
        <dbReference type="EMBL" id="QBH95061.1"/>
    </source>
</evidence>
<reference evidence="2 3" key="1">
    <citation type="submission" date="2019-03" db="EMBL/GenBank/DDBJ databases">
        <title>Pragia sp. nov. isolated from the gut tract of Carduelis flavirostris.</title>
        <authorList>
            <person name="Ge Y."/>
        </authorList>
    </citation>
    <scope>NUCLEOTIDE SEQUENCE [LARGE SCALE GENOMIC DNA]</scope>
    <source>
        <strain evidence="2 3">CF-458</strain>
    </source>
</reference>
<evidence type="ECO:0000313" key="3">
    <source>
        <dbReference type="Proteomes" id="UP000293154"/>
    </source>
</evidence>
<dbReference type="AlphaFoldDB" id="A0A411WFH9"/>
<organism evidence="2 3">
    <name type="scientific">Limnobaculum zhutongyuii</name>
    <dbReference type="NCBI Taxonomy" id="2498113"/>
    <lineage>
        <taxon>Bacteria</taxon>
        <taxon>Pseudomonadati</taxon>
        <taxon>Pseudomonadota</taxon>
        <taxon>Gammaproteobacteria</taxon>
        <taxon>Enterobacterales</taxon>
        <taxon>Budviciaceae</taxon>
        <taxon>Limnobaculum</taxon>
    </lineage>
</organism>
<dbReference type="Proteomes" id="UP000293154">
    <property type="component" value="Chromosome"/>
</dbReference>
<proteinExistence type="predicted"/>
<feature type="transmembrane region" description="Helical" evidence="1">
    <location>
        <begin position="39"/>
        <end position="57"/>
    </location>
</feature>
<sequence length="59" mass="6833">MSRALGIAHECIKRLYLTILTDILRFLNLHGKKFRCPDVLTSIIESIILFIILYGFLPE</sequence>
<keyword evidence="1" id="KW-0472">Membrane</keyword>
<keyword evidence="3" id="KW-1185">Reference proteome</keyword>
<evidence type="ECO:0000256" key="1">
    <source>
        <dbReference type="SAM" id="Phobius"/>
    </source>
</evidence>
<keyword evidence="1" id="KW-0812">Transmembrane</keyword>
<keyword evidence="1" id="KW-1133">Transmembrane helix</keyword>
<name>A0A411WFH9_9GAMM</name>
<dbReference type="EMBL" id="CP034752">
    <property type="protein sequence ID" value="QBH95061.1"/>
    <property type="molecule type" value="Genomic_DNA"/>
</dbReference>
<accession>A0A411WFH9</accession>
<dbReference type="OrthoDB" id="6505259at2"/>
<dbReference type="KEGG" id="prag:EKN56_00680"/>
<gene>
    <name evidence="2" type="ORF">EKN56_00680</name>
</gene>
<protein>
    <submittedName>
        <fullName evidence="2">Uncharacterized protein</fullName>
    </submittedName>
</protein>